<comment type="caution">
    <text evidence="2">The sequence shown here is derived from an EMBL/GenBank/DDBJ whole genome shotgun (WGS) entry which is preliminary data.</text>
</comment>
<sequence length="122" mass="13342">MPTFAVLLQYEVVSGLIIEADDEDQAAQLASEFEATAHEAISDSDAVRVSSRLWGDGTIEVEPADTEEDAEDLLDEWIDELDDESSDADDEDDEVDVDLVDDTADDTAVDDTVDQDDENEGK</sequence>
<name>A0A6H9WSA3_9MICO</name>
<reference evidence="2 3" key="1">
    <citation type="submission" date="2019-09" db="EMBL/GenBank/DDBJ databases">
        <title>Phylogeny of genus Pseudoclavibacter and closely related genus.</title>
        <authorList>
            <person name="Li Y."/>
        </authorList>
    </citation>
    <scope>NUCLEOTIDE SEQUENCE [LARGE SCALE GENOMIC DNA]</scope>
    <source>
        <strain evidence="2 3">EGI 60007</strain>
    </source>
</reference>
<accession>A0A6H9WSA3</accession>
<dbReference type="EMBL" id="WBJY01000001">
    <property type="protein sequence ID" value="KAB1649807.1"/>
    <property type="molecule type" value="Genomic_DNA"/>
</dbReference>
<organism evidence="2 3">
    <name type="scientific">Pseudoclavibacter endophyticus</name>
    <dbReference type="NCBI Taxonomy" id="1778590"/>
    <lineage>
        <taxon>Bacteria</taxon>
        <taxon>Bacillati</taxon>
        <taxon>Actinomycetota</taxon>
        <taxon>Actinomycetes</taxon>
        <taxon>Micrococcales</taxon>
        <taxon>Microbacteriaceae</taxon>
        <taxon>Pseudoclavibacter</taxon>
    </lineage>
</organism>
<protein>
    <submittedName>
        <fullName evidence="2">Uncharacterized protein</fullName>
    </submittedName>
</protein>
<dbReference type="Proteomes" id="UP000431744">
    <property type="component" value="Unassembled WGS sequence"/>
</dbReference>
<dbReference type="RefSeq" id="WP_158028392.1">
    <property type="nucleotide sequence ID" value="NZ_BMHG01000001.1"/>
</dbReference>
<evidence type="ECO:0000256" key="1">
    <source>
        <dbReference type="SAM" id="MobiDB-lite"/>
    </source>
</evidence>
<feature type="region of interest" description="Disordered" evidence="1">
    <location>
        <begin position="82"/>
        <end position="122"/>
    </location>
</feature>
<proteinExistence type="predicted"/>
<dbReference type="AlphaFoldDB" id="A0A6H9WSA3"/>
<evidence type="ECO:0000313" key="2">
    <source>
        <dbReference type="EMBL" id="KAB1649807.1"/>
    </source>
</evidence>
<keyword evidence="3" id="KW-1185">Reference proteome</keyword>
<evidence type="ECO:0000313" key="3">
    <source>
        <dbReference type="Proteomes" id="UP000431744"/>
    </source>
</evidence>
<gene>
    <name evidence="2" type="ORF">F8O04_06135</name>
</gene>